<dbReference type="GO" id="GO:0005525">
    <property type="term" value="F:GTP binding"/>
    <property type="evidence" value="ECO:0007669"/>
    <property type="project" value="InterPro"/>
</dbReference>
<name>V2XFT3_MONRO</name>
<dbReference type="InterPro" id="IPR006073">
    <property type="entry name" value="GTP-bd"/>
</dbReference>
<feature type="region of interest" description="Disordered" evidence="1">
    <location>
        <begin position="348"/>
        <end position="370"/>
    </location>
</feature>
<protein>
    <recommendedName>
        <fullName evidence="2">G domain-containing protein</fullName>
    </recommendedName>
</protein>
<dbReference type="AlphaFoldDB" id="V2XFT3"/>
<gene>
    <name evidence="3" type="ORF">Moror_4381</name>
</gene>
<feature type="compositionally biased region" description="Polar residues" evidence="1">
    <location>
        <begin position="1"/>
        <end position="15"/>
    </location>
</feature>
<keyword evidence="4" id="KW-1185">Reference proteome</keyword>
<evidence type="ECO:0000313" key="3">
    <source>
        <dbReference type="EMBL" id="ESK92582.1"/>
    </source>
</evidence>
<evidence type="ECO:0000313" key="4">
    <source>
        <dbReference type="Proteomes" id="UP000017559"/>
    </source>
</evidence>
<reference evidence="3 4" key="1">
    <citation type="journal article" date="2014" name="BMC Genomics">
        <title>Genome and secretome analysis of the hemibiotrophic fungal pathogen, Moniliophthora roreri, which causes frosty pod rot disease of cacao: mechanisms of the biotrophic and necrotrophic phases.</title>
        <authorList>
            <person name="Meinhardt L.W."/>
            <person name="Costa G.G.L."/>
            <person name="Thomazella D.P.T."/>
            <person name="Teixeira P.J.P.L."/>
            <person name="Carazzolle M.F."/>
            <person name="Schuster S.C."/>
            <person name="Carlson J.E."/>
            <person name="Guiltinan M.J."/>
            <person name="Mieczkowski P."/>
            <person name="Farmer A."/>
            <person name="Ramaraj T."/>
            <person name="Crozier J."/>
            <person name="Davis R.E."/>
            <person name="Shao J."/>
            <person name="Melnick R.L."/>
            <person name="Pereira G.A.G."/>
            <person name="Bailey B.A."/>
        </authorList>
    </citation>
    <scope>NUCLEOTIDE SEQUENCE [LARGE SCALE GENOMIC DNA]</scope>
    <source>
        <strain evidence="3 4">MCA 2997</strain>
    </source>
</reference>
<proteinExistence type="predicted"/>
<dbReference type="OrthoDB" id="8954335at2759"/>
<feature type="region of interest" description="Disordered" evidence="1">
    <location>
        <begin position="1"/>
        <end position="61"/>
    </location>
</feature>
<dbReference type="Pfam" id="PF01926">
    <property type="entry name" value="MMR_HSR1"/>
    <property type="match status" value="1"/>
</dbReference>
<accession>V2XFT3</accession>
<dbReference type="Gene3D" id="3.40.50.300">
    <property type="entry name" value="P-loop containing nucleotide triphosphate hydrolases"/>
    <property type="match status" value="1"/>
</dbReference>
<organism evidence="3 4">
    <name type="scientific">Moniliophthora roreri (strain MCA 2997)</name>
    <name type="common">Cocoa frosty pod rot fungus</name>
    <name type="synonym">Crinipellis roreri</name>
    <dbReference type="NCBI Taxonomy" id="1381753"/>
    <lineage>
        <taxon>Eukaryota</taxon>
        <taxon>Fungi</taxon>
        <taxon>Dikarya</taxon>
        <taxon>Basidiomycota</taxon>
        <taxon>Agaricomycotina</taxon>
        <taxon>Agaricomycetes</taxon>
        <taxon>Agaricomycetidae</taxon>
        <taxon>Agaricales</taxon>
        <taxon>Marasmiineae</taxon>
        <taxon>Marasmiaceae</taxon>
        <taxon>Moniliophthora</taxon>
    </lineage>
</organism>
<sequence>MSRKPTMNTQVPVSGSTAKRRKPTRTATSSSYSFAGFSMPSASSVPPTISRPATPAAVSRPPPAIEEKHVTIAIMGATGSGKTTFINQASGFNLPVGHGLQSCTKVVQPAQPFKFQGCQVTLIDTPGFDDTTTSDTDILKMIGTYLANTYKGGKKLAGVVYLHRISDVHMGGTSTRNFKLFRELCGESTLNNVVIATNMWGLVDPAMAEAREIELQNEEMFFKPAIEKGATFVRHLNTVESAHSILRPLVGKQPQALQIQTEMVDQQKDIFQTTAGIELQREVLELTRGDQLECLAFKEEIAESVRMQEEETRQEIQEEQMQLHDDIIQAEHKNQSLAVEYSARNAELEQQLEEERKEAEQESMTQQEQIKQLQENLQQVTTTSAAETDRLQAQIAQMNRQVQEKHPQTQTQTQSGRTGAGYFGVYGAAIDSFVSSRSKSWW</sequence>
<dbReference type="SUPFAM" id="SSF52540">
    <property type="entry name" value="P-loop containing nucleoside triphosphate hydrolases"/>
    <property type="match status" value="1"/>
</dbReference>
<dbReference type="EMBL" id="AWSO01000275">
    <property type="protein sequence ID" value="ESK92582.1"/>
    <property type="molecule type" value="Genomic_DNA"/>
</dbReference>
<dbReference type="InterPro" id="IPR027417">
    <property type="entry name" value="P-loop_NTPase"/>
</dbReference>
<dbReference type="CDD" id="cd00882">
    <property type="entry name" value="Ras_like_GTPase"/>
    <property type="match status" value="1"/>
</dbReference>
<comment type="caution">
    <text evidence="3">The sequence shown here is derived from an EMBL/GenBank/DDBJ whole genome shotgun (WGS) entry which is preliminary data.</text>
</comment>
<evidence type="ECO:0000259" key="2">
    <source>
        <dbReference type="Pfam" id="PF01926"/>
    </source>
</evidence>
<feature type="domain" description="G" evidence="2">
    <location>
        <begin position="71"/>
        <end position="132"/>
    </location>
</feature>
<dbReference type="Proteomes" id="UP000017559">
    <property type="component" value="Unassembled WGS sequence"/>
</dbReference>
<evidence type="ECO:0000256" key="1">
    <source>
        <dbReference type="SAM" id="MobiDB-lite"/>
    </source>
</evidence>
<dbReference type="KEGG" id="mrr:Moror_4381"/>
<dbReference type="HOGENOM" id="CLU_018003_1_0_1"/>